<organism evidence="2">
    <name type="scientific">Entamoeba invadens</name>
    <dbReference type="NCBI Taxonomy" id="33085"/>
    <lineage>
        <taxon>Eukaryota</taxon>
        <taxon>Amoebozoa</taxon>
        <taxon>Evosea</taxon>
        <taxon>Archamoebae</taxon>
        <taxon>Mastigamoebida</taxon>
        <taxon>Entamoebidae</taxon>
        <taxon>Entamoeba</taxon>
    </lineage>
</organism>
<name>S0B2M6_ENTIV</name>
<protein>
    <submittedName>
        <fullName evidence="2">Uncharacterized protein</fullName>
    </submittedName>
</protein>
<dbReference type="VEuPathDB" id="AmoebaDB:EIN_086830"/>
<dbReference type="AlphaFoldDB" id="S0B2M6"/>
<evidence type="ECO:0000313" key="2">
    <source>
        <dbReference type="EMBL" id="BAN42045.1"/>
    </source>
</evidence>
<evidence type="ECO:0000256" key="1">
    <source>
        <dbReference type="SAM" id="MobiDB-lite"/>
    </source>
</evidence>
<accession>S0B2M6</accession>
<proteinExistence type="evidence at transcript level"/>
<sequence length="260" mass="29970">MATEEIDIQGQTNIPEEASQQEEASEEEVVEFGHKAQPIRNSDDLVGLYIEVDKEKYKVTAKLSEAVRKLDGDILVMLYTYRREKDKNYIEYQRVTEESQEVTFTALVPRGIYDIRVCRCEFKKSPELTEPSIFKYECLYCQSGFIVGNPVKITTKVDDEHSQLYVELPFAAKEGDYIGIFNVNTNSMRCGNMVGKKPYDFGEGSIGKYFTFDPKTVGKDEMYEVRFFEKDSCIRNKIDHSFIPYAISQPFFLLTKTSSE</sequence>
<reference evidence="2" key="1">
    <citation type="submission" date="2012-06" db="EMBL/GenBank/DDBJ databases">
        <title>Short 5' UTR of Entamoeba genes.</title>
        <authorList>
            <person name="Hiranuka K."/>
            <person name="Kumagai M."/>
            <person name="Wakaguri H."/>
            <person name="Suzuki Y."/>
            <person name="Sugano S."/>
            <person name="Watanabe J."/>
            <person name="Makioka A."/>
        </authorList>
    </citation>
    <scope>NUCLEOTIDE SEQUENCE</scope>
    <source>
        <strain evidence="2">IP1</strain>
    </source>
</reference>
<dbReference type="EMBL" id="AK423643">
    <property type="protein sequence ID" value="BAN42045.1"/>
    <property type="molecule type" value="mRNA"/>
</dbReference>
<feature type="region of interest" description="Disordered" evidence="1">
    <location>
        <begin position="1"/>
        <end position="26"/>
    </location>
</feature>